<evidence type="ECO:0000256" key="1">
    <source>
        <dbReference type="ARBA" id="ARBA00006484"/>
    </source>
</evidence>
<dbReference type="SUPFAM" id="SSF51735">
    <property type="entry name" value="NAD(P)-binding Rossmann-fold domains"/>
    <property type="match status" value="1"/>
</dbReference>
<comment type="caution">
    <text evidence="5">The sequence shown here is derived from an EMBL/GenBank/DDBJ whole genome shotgun (WGS) entry which is preliminary data.</text>
</comment>
<comment type="similarity">
    <text evidence="1 3">Belongs to the short-chain dehydrogenases/reductases (SDR) family.</text>
</comment>
<dbReference type="InterPro" id="IPR036291">
    <property type="entry name" value="NAD(P)-bd_dom_sf"/>
</dbReference>
<keyword evidence="2" id="KW-0560">Oxidoreductase</keyword>
<dbReference type="PRINTS" id="PR00080">
    <property type="entry name" value="SDRFAMILY"/>
</dbReference>
<feature type="domain" description="Ketoreductase" evidence="4">
    <location>
        <begin position="8"/>
        <end position="181"/>
    </location>
</feature>
<dbReference type="InterPro" id="IPR057326">
    <property type="entry name" value="KR_dom"/>
</dbReference>
<evidence type="ECO:0000313" key="6">
    <source>
        <dbReference type="Proteomes" id="UP001500713"/>
    </source>
</evidence>
<organism evidence="5 6">
    <name type="scientific">Parasphingorhabdus litoris</name>
    <dbReference type="NCBI Taxonomy" id="394733"/>
    <lineage>
        <taxon>Bacteria</taxon>
        <taxon>Pseudomonadati</taxon>
        <taxon>Pseudomonadota</taxon>
        <taxon>Alphaproteobacteria</taxon>
        <taxon>Sphingomonadales</taxon>
        <taxon>Sphingomonadaceae</taxon>
        <taxon>Parasphingorhabdus</taxon>
    </lineage>
</organism>
<dbReference type="Proteomes" id="UP001500713">
    <property type="component" value="Unassembled WGS sequence"/>
</dbReference>
<dbReference type="PANTHER" id="PTHR43669">
    <property type="entry name" value="5-KETO-D-GLUCONATE 5-REDUCTASE"/>
    <property type="match status" value="1"/>
</dbReference>
<gene>
    <name evidence="5" type="ORF">GCM10009096_02830</name>
</gene>
<dbReference type="EMBL" id="BAAAEM010000002">
    <property type="protein sequence ID" value="GAA0465640.1"/>
    <property type="molecule type" value="Genomic_DNA"/>
</dbReference>
<dbReference type="SMART" id="SM00822">
    <property type="entry name" value="PKS_KR"/>
    <property type="match status" value="1"/>
</dbReference>
<dbReference type="Pfam" id="PF00106">
    <property type="entry name" value="adh_short"/>
    <property type="match status" value="1"/>
</dbReference>
<evidence type="ECO:0000259" key="4">
    <source>
        <dbReference type="SMART" id="SM00822"/>
    </source>
</evidence>
<dbReference type="RefSeq" id="WP_229954166.1">
    <property type="nucleotide sequence ID" value="NZ_BAAAEM010000002.1"/>
</dbReference>
<dbReference type="Gene3D" id="3.40.50.720">
    <property type="entry name" value="NAD(P)-binding Rossmann-like Domain"/>
    <property type="match status" value="1"/>
</dbReference>
<dbReference type="InterPro" id="IPR002347">
    <property type="entry name" value="SDR_fam"/>
</dbReference>
<proteinExistence type="inferred from homology"/>
<name>A0ABN1A202_9SPHN</name>
<sequence>METGVRERSIIITGGAAGIGLATAKRLSADGWRVGLIDLSEDSLAEIKTQLGDTRVAVASADVSDASSLSGAIDQLAEELNGIDAIFNNAGILRDGPFTEVALADHHLTIAVNAAGVVNGCHLAIPHLEKRSGVKHIINMSSASTIHGIGGLSVYSATKAFVEHLSEALDIELSRSNIKLSTIAVPFVQTAMIDAESDQMKGYVKEQKQPIVPEDVANRVAAILDGSASGRMHQLISPQLKFQHLLRRIVSTSTMHNIAKRAFEKTAAAN</sequence>
<evidence type="ECO:0000256" key="2">
    <source>
        <dbReference type="ARBA" id="ARBA00023002"/>
    </source>
</evidence>
<reference evidence="5 6" key="1">
    <citation type="journal article" date="2019" name="Int. J. Syst. Evol. Microbiol.">
        <title>The Global Catalogue of Microorganisms (GCM) 10K type strain sequencing project: providing services to taxonomists for standard genome sequencing and annotation.</title>
        <authorList>
            <consortium name="The Broad Institute Genomics Platform"/>
            <consortium name="The Broad Institute Genome Sequencing Center for Infectious Disease"/>
            <person name="Wu L."/>
            <person name="Ma J."/>
        </authorList>
    </citation>
    <scope>NUCLEOTIDE SEQUENCE [LARGE SCALE GENOMIC DNA]</scope>
    <source>
        <strain evidence="5 6">JCM 14162</strain>
    </source>
</reference>
<keyword evidence="6" id="KW-1185">Reference proteome</keyword>
<protein>
    <recommendedName>
        <fullName evidence="4">Ketoreductase domain-containing protein</fullName>
    </recommendedName>
</protein>
<dbReference type="PANTHER" id="PTHR43669:SF3">
    <property type="entry name" value="ALCOHOL DEHYDROGENASE, PUTATIVE (AFU_ORTHOLOGUE AFUA_3G03445)-RELATED"/>
    <property type="match status" value="1"/>
</dbReference>
<evidence type="ECO:0000256" key="3">
    <source>
        <dbReference type="RuleBase" id="RU000363"/>
    </source>
</evidence>
<accession>A0ABN1A202</accession>
<evidence type="ECO:0000313" key="5">
    <source>
        <dbReference type="EMBL" id="GAA0465640.1"/>
    </source>
</evidence>
<dbReference type="PRINTS" id="PR00081">
    <property type="entry name" value="GDHRDH"/>
</dbReference>